<sequence length="58" mass="5742">MTDLPEPPLGEKTVSTWPCTGSIDTGGISVPAGAVGTAPISLMEPGRAPPAELIVPAS</sequence>
<gene>
    <name evidence="1" type="ORF">UFOPK4173_01348</name>
</gene>
<dbReference type="AlphaFoldDB" id="A0A6J7S7X6"/>
<accession>A0A6J7S7X6</accession>
<dbReference type="EMBL" id="CAFBPW010000172">
    <property type="protein sequence ID" value="CAB5037199.1"/>
    <property type="molecule type" value="Genomic_DNA"/>
</dbReference>
<reference evidence="1" key="1">
    <citation type="submission" date="2020-05" db="EMBL/GenBank/DDBJ databases">
        <authorList>
            <person name="Chiriac C."/>
            <person name="Salcher M."/>
            <person name="Ghai R."/>
            <person name="Kavagutti S V."/>
        </authorList>
    </citation>
    <scope>NUCLEOTIDE SEQUENCE</scope>
</reference>
<proteinExistence type="predicted"/>
<evidence type="ECO:0000313" key="1">
    <source>
        <dbReference type="EMBL" id="CAB5037199.1"/>
    </source>
</evidence>
<protein>
    <submittedName>
        <fullName evidence="1">Unannotated protein</fullName>
    </submittedName>
</protein>
<name>A0A6J7S7X6_9ZZZZ</name>
<organism evidence="1">
    <name type="scientific">freshwater metagenome</name>
    <dbReference type="NCBI Taxonomy" id="449393"/>
    <lineage>
        <taxon>unclassified sequences</taxon>
        <taxon>metagenomes</taxon>
        <taxon>ecological metagenomes</taxon>
    </lineage>
</organism>